<dbReference type="Gene3D" id="3.40.50.720">
    <property type="entry name" value="NAD(P)-binding Rossmann-like Domain"/>
    <property type="match status" value="1"/>
</dbReference>
<name>A0A0F9N5Q2_9ZZZZ</name>
<dbReference type="InterPro" id="IPR001509">
    <property type="entry name" value="Epimerase_deHydtase"/>
</dbReference>
<dbReference type="InterPro" id="IPR036291">
    <property type="entry name" value="NAD(P)-bd_dom_sf"/>
</dbReference>
<reference evidence="3" key="1">
    <citation type="journal article" date="2015" name="Nature">
        <title>Complex archaea that bridge the gap between prokaryotes and eukaryotes.</title>
        <authorList>
            <person name="Spang A."/>
            <person name="Saw J.H."/>
            <person name="Jorgensen S.L."/>
            <person name="Zaremba-Niedzwiedzka K."/>
            <person name="Martijn J."/>
            <person name="Lind A.E."/>
            <person name="van Eijk R."/>
            <person name="Schleper C."/>
            <person name="Guy L."/>
            <person name="Ettema T.J."/>
        </authorList>
    </citation>
    <scope>NUCLEOTIDE SEQUENCE</scope>
</reference>
<comment type="caution">
    <text evidence="3">The sequence shown here is derived from an EMBL/GenBank/DDBJ whole genome shotgun (WGS) entry which is preliminary data.</text>
</comment>
<dbReference type="Pfam" id="PF01370">
    <property type="entry name" value="Epimerase"/>
    <property type="match status" value="1"/>
</dbReference>
<proteinExistence type="inferred from homology"/>
<accession>A0A0F9N5Q2</accession>
<sequence length="329" mass="36348">MGVDLKNKLVLVTGASGFLGGHVVERLLDRGAEVVGLVHDMHKDSYVKFEGLPVNHLVNGDITSLADMTRVIADYEIEFVFHLAADPIVRKCSLDPIGCFETNIMGTARVLEAARSVGTVKGVLCMESDKAYGSFDARDLPYREDQALKPSAVYEVSKACAGLIAKAYDNNYDLPTYTIRGANLYGPGDMNLSRLLPGSILRLLNGEAPVLYGGVANYVREFIYVGDAAEIICQLMEKIDITRGHAINLGSGETFQIGDLMSDICAAAGSDLAPEVVEKQDNFHEIEKQWLDLTKLRSFIPDFEYVTMPDGLRMTVDWYKEFNKFRTEQ</sequence>
<comment type="similarity">
    <text evidence="1">Belongs to the NAD(P)-dependent epimerase/dehydratase family.</text>
</comment>
<organism evidence="3">
    <name type="scientific">marine sediment metagenome</name>
    <dbReference type="NCBI Taxonomy" id="412755"/>
    <lineage>
        <taxon>unclassified sequences</taxon>
        <taxon>metagenomes</taxon>
        <taxon>ecological metagenomes</taxon>
    </lineage>
</organism>
<evidence type="ECO:0000256" key="1">
    <source>
        <dbReference type="ARBA" id="ARBA00007637"/>
    </source>
</evidence>
<protein>
    <recommendedName>
        <fullName evidence="2">NAD-dependent epimerase/dehydratase domain-containing protein</fullName>
    </recommendedName>
</protein>
<evidence type="ECO:0000259" key="2">
    <source>
        <dbReference type="Pfam" id="PF01370"/>
    </source>
</evidence>
<gene>
    <name evidence="3" type="ORF">LCGC14_0991250</name>
</gene>
<dbReference type="PANTHER" id="PTHR43000">
    <property type="entry name" value="DTDP-D-GLUCOSE 4,6-DEHYDRATASE-RELATED"/>
    <property type="match status" value="1"/>
</dbReference>
<dbReference type="SUPFAM" id="SSF51735">
    <property type="entry name" value="NAD(P)-binding Rossmann-fold domains"/>
    <property type="match status" value="1"/>
</dbReference>
<evidence type="ECO:0000313" key="3">
    <source>
        <dbReference type="EMBL" id="KKN14920.1"/>
    </source>
</evidence>
<dbReference type="AlphaFoldDB" id="A0A0F9N5Q2"/>
<dbReference type="EMBL" id="LAZR01003767">
    <property type="protein sequence ID" value="KKN14920.1"/>
    <property type="molecule type" value="Genomic_DNA"/>
</dbReference>
<feature type="domain" description="NAD-dependent epimerase/dehydratase" evidence="2">
    <location>
        <begin position="10"/>
        <end position="250"/>
    </location>
</feature>